<keyword evidence="1" id="KW-0347">Helicase</keyword>
<reference evidence="4 5" key="1">
    <citation type="journal article" date="2020" name="ISME J.">
        <title>Uncovering the hidden diversity of litter-decomposition mechanisms in mushroom-forming fungi.</title>
        <authorList>
            <person name="Floudas D."/>
            <person name="Bentzer J."/>
            <person name="Ahren D."/>
            <person name="Johansson T."/>
            <person name="Persson P."/>
            <person name="Tunlid A."/>
        </authorList>
    </citation>
    <scope>NUCLEOTIDE SEQUENCE [LARGE SCALE GENOMIC DNA]</scope>
    <source>
        <strain evidence="4 5">CBS 291.85</strain>
    </source>
</reference>
<dbReference type="GO" id="GO:0016787">
    <property type="term" value="F:hydrolase activity"/>
    <property type="evidence" value="ECO:0007669"/>
    <property type="project" value="UniProtKB-KW"/>
</dbReference>
<gene>
    <name evidence="4" type="ORF">D9758_015874</name>
</gene>
<accession>A0A8H5CJ50</accession>
<feature type="region of interest" description="Disordered" evidence="2">
    <location>
        <begin position="40"/>
        <end position="72"/>
    </location>
</feature>
<comment type="similarity">
    <text evidence="1">Belongs to the helicase family.</text>
</comment>
<dbReference type="PANTHER" id="PTHR47642">
    <property type="entry name" value="ATP-DEPENDENT DNA HELICASE"/>
    <property type="match status" value="1"/>
</dbReference>
<dbReference type="SUPFAM" id="SSF52540">
    <property type="entry name" value="P-loop containing nucleoside triphosphate hydrolases"/>
    <property type="match status" value="1"/>
</dbReference>
<comment type="caution">
    <text evidence="4">The sequence shown here is derived from an EMBL/GenBank/DDBJ whole genome shotgun (WGS) entry which is preliminary data.</text>
</comment>
<evidence type="ECO:0000313" key="5">
    <source>
        <dbReference type="Proteomes" id="UP000559256"/>
    </source>
</evidence>
<evidence type="ECO:0000256" key="2">
    <source>
        <dbReference type="SAM" id="MobiDB-lite"/>
    </source>
</evidence>
<dbReference type="GO" id="GO:0006310">
    <property type="term" value="P:DNA recombination"/>
    <property type="evidence" value="ECO:0007669"/>
    <property type="project" value="UniProtKB-KW"/>
</dbReference>
<dbReference type="Pfam" id="PF05970">
    <property type="entry name" value="PIF1"/>
    <property type="match status" value="1"/>
</dbReference>
<dbReference type="AlphaFoldDB" id="A0A8H5CJ50"/>
<keyword evidence="1" id="KW-0378">Hydrolase</keyword>
<dbReference type="OrthoDB" id="432234at2759"/>
<evidence type="ECO:0000313" key="4">
    <source>
        <dbReference type="EMBL" id="KAF5342709.1"/>
    </source>
</evidence>
<dbReference type="GO" id="GO:0005524">
    <property type="term" value="F:ATP binding"/>
    <property type="evidence" value="ECO:0007669"/>
    <property type="project" value="UniProtKB-KW"/>
</dbReference>
<proteinExistence type="inferred from homology"/>
<evidence type="ECO:0000256" key="1">
    <source>
        <dbReference type="RuleBase" id="RU363044"/>
    </source>
</evidence>
<feature type="domain" description="DNA helicase Pif1-like DEAD-box helicase" evidence="3">
    <location>
        <begin position="90"/>
        <end position="286"/>
    </location>
</feature>
<keyword evidence="1" id="KW-0547">Nucleotide-binding</keyword>
<evidence type="ECO:0000259" key="3">
    <source>
        <dbReference type="Pfam" id="PF05970"/>
    </source>
</evidence>
<dbReference type="GO" id="GO:0043139">
    <property type="term" value="F:5'-3' DNA helicase activity"/>
    <property type="evidence" value="ECO:0007669"/>
    <property type="project" value="UniProtKB-EC"/>
</dbReference>
<dbReference type="Proteomes" id="UP000559256">
    <property type="component" value="Unassembled WGS sequence"/>
</dbReference>
<dbReference type="GO" id="GO:0006281">
    <property type="term" value="P:DNA repair"/>
    <property type="evidence" value="ECO:0007669"/>
    <property type="project" value="UniProtKB-KW"/>
</dbReference>
<keyword evidence="1" id="KW-0227">DNA damage</keyword>
<dbReference type="EC" id="5.6.2.3" evidence="1"/>
<name>A0A8H5CJ50_9AGAR</name>
<sequence>MFVSCPNPILPSLVKKNIEAWTASYKEAASMKASLRRTASNPSSQIYLPNQNASSDSNSDFNPARTYDPSQMPTILPQTELIQDEKEELAKDPLQMFLTGPGGTGKTHVINSVKEVMKMYSKDHCIRYLAPTGWAASLIDGMTIHKDLGIKIKSKDKGKGNQKLGENEEDYSVCINVKKSRLLEWKDIVLLFIDEVSLMDAGLFAEIDAALRFATENYDKYFGSIFLVIAGDFNQLPPVGGSTLYKPIQSNLSSESQAKIERRIGRMAWKRFDTVINLTEQKRMSSDPEYGAAVLRLRNRECTQDDIDLFNSRRIKSWDHLSGLELAEKKPMMLLPSWLPT</sequence>
<comment type="catalytic activity">
    <reaction evidence="1">
        <text>ATP + H2O = ADP + phosphate + H(+)</text>
        <dbReference type="Rhea" id="RHEA:13065"/>
        <dbReference type="ChEBI" id="CHEBI:15377"/>
        <dbReference type="ChEBI" id="CHEBI:15378"/>
        <dbReference type="ChEBI" id="CHEBI:30616"/>
        <dbReference type="ChEBI" id="CHEBI:43474"/>
        <dbReference type="ChEBI" id="CHEBI:456216"/>
        <dbReference type="EC" id="5.6.2.3"/>
    </reaction>
</comment>
<dbReference type="InterPro" id="IPR027417">
    <property type="entry name" value="P-loop_NTPase"/>
</dbReference>
<protein>
    <recommendedName>
        <fullName evidence="1">ATP-dependent DNA helicase</fullName>
        <ecNumber evidence="1">5.6.2.3</ecNumber>
    </recommendedName>
</protein>
<keyword evidence="1" id="KW-0234">DNA repair</keyword>
<dbReference type="EMBL" id="JAACJM010000159">
    <property type="protein sequence ID" value="KAF5342709.1"/>
    <property type="molecule type" value="Genomic_DNA"/>
</dbReference>
<dbReference type="InterPro" id="IPR051055">
    <property type="entry name" value="PIF1_helicase"/>
</dbReference>
<keyword evidence="5" id="KW-1185">Reference proteome</keyword>
<dbReference type="GO" id="GO:0000723">
    <property type="term" value="P:telomere maintenance"/>
    <property type="evidence" value="ECO:0007669"/>
    <property type="project" value="InterPro"/>
</dbReference>
<comment type="cofactor">
    <cofactor evidence="1">
        <name>Mg(2+)</name>
        <dbReference type="ChEBI" id="CHEBI:18420"/>
    </cofactor>
</comment>
<dbReference type="InterPro" id="IPR010285">
    <property type="entry name" value="DNA_helicase_pif1-like_DEAD"/>
</dbReference>
<keyword evidence="1" id="KW-0233">DNA recombination</keyword>
<keyword evidence="1" id="KW-0067">ATP-binding</keyword>
<organism evidence="4 5">
    <name type="scientific">Tetrapyrgos nigripes</name>
    <dbReference type="NCBI Taxonomy" id="182062"/>
    <lineage>
        <taxon>Eukaryota</taxon>
        <taxon>Fungi</taxon>
        <taxon>Dikarya</taxon>
        <taxon>Basidiomycota</taxon>
        <taxon>Agaricomycotina</taxon>
        <taxon>Agaricomycetes</taxon>
        <taxon>Agaricomycetidae</taxon>
        <taxon>Agaricales</taxon>
        <taxon>Marasmiineae</taxon>
        <taxon>Marasmiaceae</taxon>
        <taxon>Tetrapyrgos</taxon>
    </lineage>
</organism>
<feature type="compositionally biased region" description="Polar residues" evidence="2">
    <location>
        <begin position="40"/>
        <end position="61"/>
    </location>
</feature>
<dbReference type="Gene3D" id="3.40.50.300">
    <property type="entry name" value="P-loop containing nucleotide triphosphate hydrolases"/>
    <property type="match status" value="1"/>
</dbReference>